<comment type="function">
    <text evidence="9 10">One of the essential components for the initiation of protein synthesis. Protects formylmethionyl-tRNA from spontaneous hydrolysis and promotes its binding to the 30S ribosomal subunits. Also involved in the hydrolysis of GTP during the formation of the 70S ribosomal complex.</text>
</comment>
<dbReference type="InterPro" id="IPR000795">
    <property type="entry name" value="T_Tr_GTP-bd_dom"/>
</dbReference>
<feature type="compositionally biased region" description="Low complexity" evidence="12">
    <location>
        <begin position="1"/>
        <end position="14"/>
    </location>
</feature>
<feature type="binding site" evidence="9">
    <location>
        <begin position="480"/>
        <end position="487"/>
    </location>
    <ligand>
        <name>GTP</name>
        <dbReference type="ChEBI" id="CHEBI:37565"/>
    </ligand>
</feature>
<evidence type="ECO:0000256" key="12">
    <source>
        <dbReference type="SAM" id="MobiDB-lite"/>
    </source>
</evidence>
<dbReference type="PROSITE" id="PS01176">
    <property type="entry name" value="IF2"/>
    <property type="match status" value="1"/>
</dbReference>
<dbReference type="InterPro" id="IPR053905">
    <property type="entry name" value="EF-G-like_DII"/>
</dbReference>
<dbReference type="EMBL" id="NRRE01000020">
    <property type="protein sequence ID" value="MBK1696785.1"/>
    <property type="molecule type" value="Genomic_DNA"/>
</dbReference>
<dbReference type="InterPro" id="IPR013575">
    <property type="entry name" value="IF2_assoc_dom_bac"/>
</dbReference>
<dbReference type="Pfam" id="PF22042">
    <property type="entry name" value="EF-G_D2"/>
    <property type="match status" value="1"/>
</dbReference>
<dbReference type="Gene3D" id="2.40.30.10">
    <property type="entry name" value="Translation factors"/>
    <property type="match status" value="2"/>
</dbReference>
<evidence type="ECO:0000256" key="3">
    <source>
        <dbReference type="ARBA" id="ARBA00020675"/>
    </source>
</evidence>
<name>A0A934QHU2_9PROT</name>
<dbReference type="FunFam" id="2.40.30.10:FF:000007">
    <property type="entry name" value="Translation initiation factor IF-2"/>
    <property type="match status" value="1"/>
</dbReference>
<evidence type="ECO:0000256" key="2">
    <source>
        <dbReference type="ARBA" id="ARBA00007733"/>
    </source>
</evidence>
<evidence type="ECO:0000256" key="8">
    <source>
        <dbReference type="ARBA" id="ARBA00023134"/>
    </source>
</evidence>
<dbReference type="PANTHER" id="PTHR43381">
    <property type="entry name" value="TRANSLATION INITIATION FACTOR IF-2-RELATED"/>
    <property type="match status" value="1"/>
</dbReference>
<dbReference type="CDD" id="cd01887">
    <property type="entry name" value="IF2_eIF5B"/>
    <property type="match status" value="1"/>
</dbReference>
<dbReference type="PANTHER" id="PTHR43381:SF5">
    <property type="entry name" value="TR-TYPE G DOMAIN-CONTAINING PROTEIN"/>
    <property type="match status" value="1"/>
</dbReference>
<evidence type="ECO:0000256" key="4">
    <source>
        <dbReference type="ARBA" id="ARBA00022490"/>
    </source>
</evidence>
<dbReference type="InterPro" id="IPR036925">
    <property type="entry name" value="TIF_IF2_dom3_sf"/>
</dbReference>
<feature type="compositionally biased region" description="Polar residues" evidence="12">
    <location>
        <begin position="130"/>
        <end position="140"/>
    </location>
</feature>
<gene>
    <name evidence="9" type="primary">infB</name>
    <name evidence="14" type="ORF">CKO21_05955</name>
</gene>
<keyword evidence="5 9" id="KW-0396">Initiation factor</keyword>
<comment type="similarity">
    <text evidence="2 9 10">Belongs to the TRAFAC class translation factor GTPase superfamily. Classic translation factor GTPase family. IF-2 subfamily.</text>
</comment>
<reference evidence="14" key="1">
    <citation type="submission" date="2017-08" db="EMBL/GenBank/DDBJ databases">
        <authorList>
            <person name="Imhoff J.F."/>
            <person name="Rahn T."/>
            <person name="Kuenzel S."/>
            <person name="Neulinger S.C."/>
        </authorList>
    </citation>
    <scope>NUCLEOTIDE SEQUENCE</scope>
    <source>
        <strain evidence="14">DSM 9154</strain>
    </source>
</reference>
<dbReference type="FunFam" id="3.40.50.300:FF:000019">
    <property type="entry name" value="Translation initiation factor IF-2"/>
    <property type="match status" value="1"/>
</dbReference>
<dbReference type="Pfam" id="PF11987">
    <property type="entry name" value="IF-2"/>
    <property type="match status" value="1"/>
</dbReference>
<dbReference type="InterPro" id="IPR015760">
    <property type="entry name" value="TIF_IF2"/>
</dbReference>
<dbReference type="SUPFAM" id="SSF50447">
    <property type="entry name" value="Translation proteins"/>
    <property type="match status" value="2"/>
</dbReference>
<dbReference type="Pfam" id="PF03144">
    <property type="entry name" value="GTP_EFTU_D2"/>
    <property type="match status" value="1"/>
</dbReference>
<dbReference type="Proteomes" id="UP000778970">
    <property type="component" value="Unassembled WGS sequence"/>
</dbReference>
<dbReference type="NCBIfam" id="TIGR00231">
    <property type="entry name" value="small_GTP"/>
    <property type="match status" value="1"/>
</dbReference>
<evidence type="ECO:0000256" key="11">
    <source>
        <dbReference type="RuleBase" id="RU000645"/>
    </source>
</evidence>
<dbReference type="GO" id="GO:0003743">
    <property type="term" value="F:translation initiation factor activity"/>
    <property type="evidence" value="ECO:0007669"/>
    <property type="project" value="UniProtKB-UniRule"/>
</dbReference>
<dbReference type="InterPro" id="IPR005225">
    <property type="entry name" value="Small_GTP-bd"/>
</dbReference>
<evidence type="ECO:0000256" key="1">
    <source>
        <dbReference type="ARBA" id="ARBA00004496"/>
    </source>
</evidence>
<dbReference type="InterPro" id="IPR006847">
    <property type="entry name" value="IF2_N"/>
</dbReference>
<dbReference type="InterPro" id="IPR027417">
    <property type="entry name" value="P-loop_NTPase"/>
</dbReference>
<protein>
    <recommendedName>
        <fullName evidence="3 9">Translation initiation factor IF-2</fullName>
    </recommendedName>
</protein>
<dbReference type="Gene3D" id="3.40.50.10050">
    <property type="entry name" value="Translation initiation factor IF- 2, domain 3"/>
    <property type="match status" value="1"/>
</dbReference>
<dbReference type="SUPFAM" id="SSF52156">
    <property type="entry name" value="Initiation factor IF2/eIF5b, domain 3"/>
    <property type="match status" value="1"/>
</dbReference>
<keyword evidence="8 9" id="KW-0342">GTP-binding</keyword>
<evidence type="ECO:0000256" key="9">
    <source>
        <dbReference type="HAMAP-Rule" id="MF_00100"/>
    </source>
</evidence>
<dbReference type="FunFam" id="3.40.50.10050:FF:000001">
    <property type="entry name" value="Translation initiation factor IF-2"/>
    <property type="match status" value="1"/>
</dbReference>
<comment type="caution">
    <text evidence="14">The sequence shown here is derived from an EMBL/GenBank/DDBJ whole genome shotgun (WGS) entry which is preliminary data.</text>
</comment>
<evidence type="ECO:0000256" key="10">
    <source>
        <dbReference type="RuleBase" id="RU000644"/>
    </source>
</evidence>
<dbReference type="InterPro" id="IPR009000">
    <property type="entry name" value="Transl_B-barrel_sf"/>
</dbReference>
<dbReference type="Pfam" id="PF08364">
    <property type="entry name" value="IF2_assoc"/>
    <property type="match status" value="1"/>
</dbReference>
<organism evidence="14 15">
    <name type="scientific">Rhodovibrio salinarum</name>
    <dbReference type="NCBI Taxonomy" id="1087"/>
    <lineage>
        <taxon>Bacteria</taxon>
        <taxon>Pseudomonadati</taxon>
        <taxon>Pseudomonadota</taxon>
        <taxon>Alphaproteobacteria</taxon>
        <taxon>Rhodospirillales</taxon>
        <taxon>Rhodovibrionaceae</taxon>
        <taxon>Rhodovibrio</taxon>
    </lineage>
</organism>
<dbReference type="Pfam" id="PF04760">
    <property type="entry name" value="IF2_N"/>
    <property type="match status" value="1"/>
</dbReference>
<feature type="domain" description="Tr-type G" evidence="13">
    <location>
        <begin position="471"/>
        <end position="639"/>
    </location>
</feature>
<dbReference type="Pfam" id="PF00009">
    <property type="entry name" value="GTP_EFTU"/>
    <property type="match status" value="1"/>
</dbReference>
<dbReference type="FunFam" id="2.40.30.10:FF:000008">
    <property type="entry name" value="Translation initiation factor IF-2"/>
    <property type="match status" value="1"/>
</dbReference>
<feature type="compositionally biased region" description="Low complexity" evidence="12">
    <location>
        <begin position="258"/>
        <end position="290"/>
    </location>
</feature>
<dbReference type="PROSITE" id="PS51722">
    <property type="entry name" value="G_TR_2"/>
    <property type="match status" value="1"/>
</dbReference>
<evidence type="ECO:0000313" key="15">
    <source>
        <dbReference type="Proteomes" id="UP000778970"/>
    </source>
</evidence>
<evidence type="ECO:0000313" key="14">
    <source>
        <dbReference type="EMBL" id="MBK1696785.1"/>
    </source>
</evidence>
<keyword evidence="7 9" id="KW-0648">Protein biosynthesis</keyword>
<dbReference type="AlphaFoldDB" id="A0A934QHU2"/>
<dbReference type="InterPro" id="IPR004161">
    <property type="entry name" value="EFTu-like_2"/>
</dbReference>
<dbReference type="HAMAP" id="MF_00100_B">
    <property type="entry name" value="IF_2_B"/>
    <property type="match status" value="1"/>
</dbReference>
<keyword evidence="4 9" id="KW-0963">Cytoplasm</keyword>
<feature type="compositionally biased region" description="Polar residues" evidence="12">
    <location>
        <begin position="77"/>
        <end position="95"/>
    </location>
</feature>
<keyword evidence="15" id="KW-1185">Reference proteome</keyword>
<evidence type="ECO:0000256" key="5">
    <source>
        <dbReference type="ARBA" id="ARBA00022540"/>
    </source>
</evidence>
<comment type="caution">
    <text evidence="9">Lacks conserved residue(s) required for the propagation of feature annotation.</text>
</comment>
<proteinExistence type="inferred from homology"/>
<accession>A0A934QHU2</accession>
<dbReference type="InterPro" id="IPR044145">
    <property type="entry name" value="IF2_II"/>
</dbReference>
<feature type="compositionally biased region" description="Basic and acidic residues" evidence="12">
    <location>
        <begin position="35"/>
        <end position="50"/>
    </location>
</feature>
<dbReference type="NCBIfam" id="TIGR00487">
    <property type="entry name" value="IF-2"/>
    <property type="match status" value="1"/>
</dbReference>
<dbReference type="Gene3D" id="3.40.50.300">
    <property type="entry name" value="P-loop containing nucleotide triphosphate hydrolases"/>
    <property type="match status" value="1"/>
</dbReference>
<feature type="region of interest" description="Disordered" evidence="12">
    <location>
        <begin position="1"/>
        <end position="389"/>
    </location>
</feature>
<feature type="binding site" evidence="9">
    <location>
        <begin position="527"/>
        <end position="531"/>
    </location>
    <ligand>
        <name>GTP</name>
        <dbReference type="ChEBI" id="CHEBI:37565"/>
    </ligand>
</feature>
<sequence length="972" mass="107290">MWQRRAVGRASGRGSRARDERALTGQARTRRRQPGRRDTRTSSPDERRSDMTTNSDDGDDNKKLKLKKPGKLELSKTVEQGQVKQSFSHGRSKQVSVEVKRKRTYQRGESGRMTEVQQGSGQQEAEKAFQQPTGQQAPSGQRQQPAQAKSQPQQPAESRSTPEEQATRTLEREQQRTGRTLTESERQARLRALEQAERDREERERKRQEEEERRRRQAEEEAQRREEEEKRRQAEEEARKQLEAEEAERQRQKEAEEAAQQTPQDTGADAPAAADSQPAAEAEPEAAPVPESEETADARAKRKAKEARDKDDAAAEEAGGRVKRAKGGEKKPGGGGRNKGGDDRRRGRLTISQALEGGEGNRSRSQAQLKRQRQRQKQQQSQQPPKKVVREVQIPDVITVGELANRMAERSGDVIKQLMQLGTMATINQSIDPETAELIVQEFGHTPKRVSDADVEDVLHTEEDREEDLKPRAPVVTVMGHVDHGKTSLLDALRKTDVVAGEAGGITQHIGAYQVVLSGGAGITFLDTPGHAAFTQMRSRGADVTDIVVLVVAADDSVKDQTVEAINHAKAAEKPIVVAINKCDKPEANPDKVRQELLNYEIVTEDMGGETQAIEVSATTREGLDQLEEAILLQAEILELKANPDRAAEGVVVEAKLEKGRGPVATILVQRGTLKKGDNFVAGAEWGRVRALVNDRGENVNSAGPSIPVELLGLQGTPKAGDEVIVVDNEQRAREISEYRQERQREKEVAASGRASLETMLSQIKEGQASELPVVIKADVQGSLEAIQGALGQIGNDEVQPNILHHGVGGINESDVTLAGASGAVIIAFNVRANGKAREMAKQEGVNIRYYSVIYNLIDDVKQALQGMLSPEAREEFIGYAEIRQVFSVTKVGKVAGCRVTEGVVKRGAGVRLLRDNRVIYEGNLKTLKRFKDEVREVKDGYECGISLENWEDIQEGDVLECYEVKEVQRTL</sequence>
<feature type="compositionally biased region" description="Low complexity" evidence="12">
    <location>
        <begin position="141"/>
        <end position="156"/>
    </location>
</feature>
<dbReference type="CDD" id="cd03702">
    <property type="entry name" value="IF2_mtIF2_II"/>
    <property type="match status" value="1"/>
</dbReference>
<evidence type="ECO:0000259" key="13">
    <source>
        <dbReference type="PROSITE" id="PS51722"/>
    </source>
</evidence>
<evidence type="ECO:0000256" key="7">
    <source>
        <dbReference type="ARBA" id="ARBA00022917"/>
    </source>
</evidence>
<feature type="compositionally biased region" description="Basic and acidic residues" evidence="12">
    <location>
        <begin position="160"/>
        <end position="256"/>
    </location>
</feature>
<dbReference type="InterPro" id="IPR023115">
    <property type="entry name" value="TIF_IF2_dom3"/>
</dbReference>
<dbReference type="GO" id="GO:0005829">
    <property type="term" value="C:cytosol"/>
    <property type="evidence" value="ECO:0007669"/>
    <property type="project" value="TreeGrafter"/>
</dbReference>
<reference evidence="14" key="2">
    <citation type="journal article" date="2020" name="Microorganisms">
        <title>Osmotic Adaptation and Compatible Solute Biosynthesis of Phototrophic Bacteria as Revealed from Genome Analyses.</title>
        <authorList>
            <person name="Imhoff J.F."/>
            <person name="Rahn T."/>
            <person name="Kunzel S."/>
            <person name="Keller A."/>
            <person name="Neulinger S.C."/>
        </authorList>
    </citation>
    <scope>NUCLEOTIDE SEQUENCE</scope>
    <source>
        <strain evidence="14">DSM 9154</strain>
    </source>
</reference>
<dbReference type="SUPFAM" id="SSF52540">
    <property type="entry name" value="P-loop containing nucleoside triphosphate hydrolases"/>
    <property type="match status" value="1"/>
</dbReference>
<dbReference type="InterPro" id="IPR000178">
    <property type="entry name" value="TF_IF2_bacterial-like"/>
</dbReference>
<dbReference type="GO" id="GO:0003924">
    <property type="term" value="F:GTPase activity"/>
    <property type="evidence" value="ECO:0007669"/>
    <property type="project" value="UniProtKB-UniRule"/>
</dbReference>
<feature type="binding site" evidence="9">
    <location>
        <begin position="581"/>
        <end position="584"/>
    </location>
    <ligand>
        <name>GTP</name>
        <dbReference type="ChEBI" id="CHEBI:37565"/>
    </ligand>
</feature>
<dbReference type="CDD" id="cd03692">
    <property type="entry name" value="mtIF2_IVc"/>
    <property type="match status" value="1"/>
</dbReference>
<dbReference type="GO" id="GO:0005525">
    <property type="term" value="F:GTP binding"/>
    <property type="evidence" value="ECO:0007669"/>
    <property type="project" value="UniProtKB-KW"/>
</dbReference>
<comment type="subcellular location">
    <subcellularLocation>
        <location evidence="1 9 11">Cytoplasm</location>
    </subcellularLocation>
</comment>
<keyword evidence="6 9" id="KW-0547">Nucleotide-binding</keyword>
<evidence type="ECO:0000256" key="6">
    <source>
        <dbReference type="ARBA" id="ARBA00022741"/>
    </source>
</evidence>